<dbReference type="RefSeq" id="WP_219810295.1">
    <property type="nucleotide sequence ID" value="NZ_BAMV01000002.1"/>
</dbReference>
<dbReference type="InterPro" id="IPR050900">
    <property type="entry name" value="Transposase_IS3/IS150/IS904"/>
</dbReference>
<dbReference type="SUPFAM" id="SSF53098">
    <property type="entry name" value="Ribonuclease H-like"/>
    <property type="match status" value="1"/>
</dbReference>
<evidence type="ECO:0000313" key="3">
    <source>
        <dbReference type="EMBL" id="GEL59616.1"/>
    </source>
</evidence>
<reference evidence="2 4" key="1">
    <citation type="submission" date="2012-11" db="EMBL/GenBank/DDBJ databases">
        <title>Whole genome sequence of Acetobacter cibinongensis 4H-1.</title>
        <authorList>
            <person name="Azuma Y."/>
            <person name="Higashiura N."/>
            <person name="Hirakawa H."/>
            <person name="Matsushita K."/>
        </authorList>
    </citation>
    <scope>NUCLEOTIDE SEQUENCE [LARGE SCALE GENOMIC DNA]</scope>
    <source>
        <strain evidence="2 4">4H-1</strain>
    </source>
</reference>
<dbReference type="Gene3D" id="3.30.420.10">
    <property type="entry name" value="Ribonuclease H-like superfamily/Ribonuclease H"/>
    <property type="match status" value="1"/>
</dbReference>
<keyword evidence="5" id="KW-1185">Reference proteome</keyword>
<protein>
    <submittedName>
        <fullName evidence="2">Transposase</fullName>
    </submittedName>
</protein>
<accession>A0A6N3STP5</accession>
<dbReference type="InterPro" id="IPR001584">
    <property type="entry name" value="Integrase_cat-core"/>
</dbReference>
<organism evidence="2 4">
    <name type="scientific">Acetobacter cibinongensis</name>
    <dbReference type="NCBI Taxonomy" id="146475"/>
    <lineage>
        <taxon>Bacteria</taxon>
        <taxon>Pseudomonadati</taxon>
        <taxon>Pseudomonadota</taxon>
        <taxon>Alphaproteobacteria</taxon>
        <taxon>Acetobacterales</taxon>
        <taxon>Acetobacteraceae</taxon>
        <taxon>Acetobacter</taxon>
    </lineage>
</organism>
<dbReference type="InterPro" id="IPR012337">
    <property type="entry name" value="RNaseH-like_sf"/>
</dbReference>
<dbReference type="EMBL" id="BAMV01000002">
    <property type="protein sequence ID" value="GAN59238.1"/>
    <property type="molecule type" value="Genomic_DNA"/>
</dbReference>
<dbReference type="GO" id="GO:0015074">
    <property type="term" value="P:DNA integration"/>
    <property type="evidence" value="ECO:0007669"/>
    <property type="project" value="InterPro"/>
</dbReference>
<reference evidence="3 5" key="2">
    <citation type="submission" date="2019-07" db="EMBL/GenBank/DDBJ databases">
        <title>Whole genome shotgun sequence of Acetobacter cibinongensis NBRC 16605.</title>
        <authorList>
            <person name="Hosoyama A."/>
            <person name="Uohara A."/>
            <person name="Ohji S."/>
            <person name="Ichikawa N."/>
        </authorList>
    </citation>
    <scope>NUCLEOTIDE SEQUENCE [LARGE SCALE GENOMIC DNA]</scope>
    <source>
        <strain evidence="3 5">NBRC 16605</strain>
    </source>
</reference>
<dbReference type="Pfam" id="PF00665">
    <property type="entry name" value="rve"/>
    <property type="match status" value="1"/>
</dbReference>
<dbReference type="EMBL" id="BJVU01000010">
    <property type="protein sequence ID" value="GEL59616.1"/>
    <property type="molecule type" value="Genomic_DNA"/>
</dbReference>
<dbReference type="PANTHER" id="PTHR46889">
    <property type="entry name" value="TRANSPOSASE INSF FOR INSERTION SEQUENCE IS3B-RELATED"/>
    <property type="match status" value="1"/>
</dbReference>
<accession>A0A0D6N125</accession>
<dbReference type="Proteomes" id="UP000321891">
    <property type="component" value="Unassembled WGS sequence"/>
</dbReference>
<gene>
    <name evidence="2" type="ORF">Abci_002_115</name>
    <name evidence="3" type="ORF">ACI01nite_22180</name>
</gene>
<proteinExistence type="predicted"/>
<dbReference type="AlphaFoldDB" id="A0A0D6N125"/>
<dbReference type="GO" id="GO:0003676">
    <property type="term" value="F:nucleic acid binding"/>
    <property type="evidence" value="ECO:0007669"/>
    <property type="project" value="InterPro"/>
</dbReference>
<dbReference type="InterPro" id="IPR036397">
    <property type="entry name" value="RNaseH_sf"/>
</dbReference>
<comment type="caution">
    <text evidence="2">The sequence shown here is derived from an EMBL/GenBank/DDBJ whole genome shotgun (WGS) entry which is preliminary data.</text>
</comment>
<evidence type="ECO:0000259" key="1">
    <source>
        <dbReference type="Pfam" id="PF00665"/>
    </source>
</evidence>
<dbReference type="Proteomes" id="UP000032671">
    <property type="component" value="Unassembled WGS sequence"/>
</dbReference>
<evidence type="ECO:0000313" key="5">
    <source>
        <dbReference type="Proteomes" id="UP000321891"/>
    </source>
</evidence>
<sequence length="173" mass="19247">MVTQGIKDAAFQLLAPQIGPVTAGVFEGLRAAGLSVWNCRTGRLTLENIIRVVRTRYFKVTTNSLHKHSVELNFLDQDFSASALNHKWTADITYIRTHKGWVYRTVVLDFFSQRVIGGNLEVHKTADFATTALQCAIAMPQLPPSCIHHAMVAVNIVQRLTGSSFLLMAFSYP</sequence>
<evidence type="ECO:0000313" key="2">
    <source>
        <dbReference type="EMBL" id="GAN59238.1"/>
    </source>
</evidence>
<name>A0A0D6N125_9PROT</name>
<evidence type="ECO:0000313" key="4">
    <source>
        <dbReference type="Proteomes" id="UP000032671"/>
    </source>
</evidence>
<feature type="domain" description="Integrase catalytic" evidence="1">
    <location>
        <begin position="84"/>
        <end position="144"/>
    </location>
</feature>